<proteinExistence type="inferred from homology"/>
<reference evidence="6 7" key="1">
    <citation type="journal article" date="2004" name="Nature">
        <title>Genome evolution in yeasts.</title>
        <authorList>
            <consortium name="Genolevures"/>
            <person name="Dujon B."/>
            <person name="Sherman D."/>
            <person name="Fischer G."/>
            <person name="Durrens P."/>
            <person name="Casaregola S."/>
            <person name="Lafontaine I."/>
            <person name="de Montigny J."/>
            <person name="Marck C."/>
            <person name="Neuveglise C."/>
            <person name="Talla E."/>
            <person name="Goffard N."/>
            <person name="Frangeul L."/>
            <person name="Aigle M."/>
            <person name="Anthouard V."/>
            <person name="Babour A."/>
            <person name="Barbe V."/>
            <person name="Barnay S."/>
            <person name="Blanchin S."/>
            <person name="Beckerich J.M."/>
            <person name="Beyne E."/>
            <person name="Bleykasten C."/>
            <person name="Boisrame A."/>
            <person name="Boyer J."/>
            <person name="Cattolico L."/>
            <person name="Confanioleri F."/>
            <person name="de Daruvar A."/>
            <person name="Despons L."/>
            <person name="Fabre E."/>
            <person name="Fairhead C."/>
            <person name="Ferry-Dumazet H."/>
            <person name="Groppi A."/>
            <person name="Hantraye F."/>
            <person name="Hennequin C."/>
            <person name="Jauniaux N."/>
            <person name="Joyet P."/>
            <person name="Kachouri R."/>
            <person name="Kerrest A."/>
            <person name="Koszul R."/>
            <person name="Lemaire M."/>
            <person name="Lesur I."/>
            <person name="Ma L."/>
            <person name="Muller H."/>
            <person name="Nicaud J.M."/>
            <person name="Nikolski M."/>
            <person name="Oztas S."/>
            <person name="Ozier-Kalogeropoulos O."/>
            <person name="Pellenz S."/>
            <person name="Potier S."/>
            <person name="Richard G.F."/>
            <person name="Straub M.L."/>
            <person name="Suleau A."/>
            <person name="Swennene D."/>
            <person name="Tekaia F."/>
            <person name="Wesolowski-Louvel M."/>
            <person name="Westhof E."/>
            <person name="Wirth B."/>
            <person name="Zeniou-Meyer M."/>
            <person name="Zivanovic I."/>
            <person name="Bolotin-Fukuhara M."/>
            <person name="Thierry A."/>
            <person name="Bouchier C."/>
            <person name="Caudron B."/>
            <person name="Scarpelli C."/>
            <person name="Gaillardin C."/>
            <person name="Weissenbach J."/>
            <person name="Wincker P."/>
            <person name="Souciet J.L."/>
        </authorList>
    </citation>
    <scope>NUCLEOTIDE SEQUENCE [LARGE SCALE GENOMIC DNA]</scope>
    <source>
        <strain evidence="7">ATCC 8585 / CBS 2359 / DSM 70799 / NBRC 1267 / NRRL Y-1140 / WM37</strain>
    </source>
</reference>
<dbReference type="InterPro" id="IPR008914">
    <property type="entry name" value="PEBP"/>
</dbReference>
<dbReference type="HOGENOM" id="CLU_068504_0_0_1"/>
<dbReference type="PaxDb" id="284590-Q6CQZ3"/>
<comment type="similarity">
    <text evidence="4">Belongs to the phosphatidylethanolamine-binding protein family. Mitochondrion-specific ribosomal protein mL38 subfamily.</text>
</comment>
<evidence type="ECO:0000256" key="4">
    <source>
        <dbReference type="ARBA" id="ARBA00038016"/>
    </source>
</evidence>
<name>Q6CQZ3_KLULA</name>
<evidence type="ECO:0000256" key="3">
    <source>
        <dbReference type="ARBA" id="ARBA00037226"/>
    </source>
</evidence>
<dbReference type="STRING" id="284590.Q6CQZ3"/>
<dbReference type="Proteomes" id="UP000000598">
    <property type="component" value="Chromosome D"/>
</dbReference>
<dbReference type="OMA" id="FRTQWDE"/>
<dbReference type="FunCoup" id="Q6CQZ3">
    <property type="interactions" value="273"/>
</dbReference>
<dbReference type="Gene3D" id="1.20.58.1180">
    <property type="match status" value="1"/>
</dbReference>
<evidence type="ECO:0000313" key="6">
    <source>
        <dbReference type="EMBL" id="CAH00742.1"/>
    </source>
</evidence>
<keyword evidence="2" id="KW-0496">Mitochondrion</keyword>
<dbReference type="InterPro" id="IPR036610">
    <property type="entry name" value="PEBP-like_sf"/>
</dbReference>
<evidence type="ECO:0000256" key="5">
    <source>
        <dbReference type="ARBA" id="ARBA00039444"/>
    </source>
</evidence>
<dbReference type="Gene3D" id="3.90.280.10">
    <property type="entry name" value="PEBP-like"/>
    <property type="match status" value="1"/>
</dbReference>
<keyword evidence="7" id="KW-1185">Reference proteome</keyword>
<dbReference type="KEGG" id="kla:KLLA0_D13090g"/>
<dbReference type="InterPro" id="IPR035810">
    <property type="entry name" value="PEBP_euk"/>
</dbReference>
<dbReference type="GO" id="GO:0005739">
    <property type="term" value="C:mitochondrion"/>
    <property type="evidence" value="ECO:0007669"/>
    <property type="project" value="UniProtKB-SubCell"/>
</dbReference>
<accession>Q6CQZ3</accession>
<gene>
    <name evidence="6" type="ORF">KLLA0_D13090g</name>
</gene>
<evidence type="ECO:0000256" key="2">
    <source>
        <dbReference type="ARBA" id="ARBA00023128"/>
    </source>
</evidence>
<dbReference type="FunFam" id="3.90.280.10:FF:000004">
    <property type="entry name" value="Mitochondrial large ribosomal subunit YmL35"/>
    <property type="match status" value="1"/>
</dbReference>
<dbReference type="eggNOG" id="KOG3346">
    <property type="taxonomic scope" value="Eukaryota"/>
</dbReference>
<dbReference type="SUPFAM" id="SSF49777">
    <property type="entry name" value="PEBP-like"/>
    <property type="match status" value="1"/>
</dbReference>
<dbReference type="PANTHER" id="PTHR11362">
    <property type="entry name" value="PHOSPHATIDYLETHANOLAMINE-BINDING PROTEIN"/>
    <property type="match status" value="1"/>
</dbReference>
<dbReference type="EMBL" id="CR382124">
    <property type="protein sequence ID" value="CAH00742.1"/>
    <property type="molecule type" value="Genomic_DNA"/>
</dbReference>
<evidence type="ECO:0000313" key="7">
    <source>
        <dbReference type="Proteomes" id="UP000000598"/>
    </source>
</evidence>
<comment type="function">
    <text evidence="3">Component of the mitochondrial ribosome (mitoribosome), a dedicated translation machinery responsible for the synthesis of mitochondrial genome-encoded proteins, including at least some of the essential transmembrane subunits of the mitochondrial respiratory chain. The mitoribosomes are attached to the mitochondrial inner membrane and translation products are cotranslationally integrated into the membrane.</text>
</comment>
<dbReference type="InParanoid" id="Q6CQZ3"/>
<sequence>MLRRGLHSSAKCLEKTGVWSDFSKRSKSLGLASESIKKYIFQGDSDDVRRRGPPSLKRRMNRLKYTSPEHIDEMFRLSYEFMSKRAEEKYSQLENETDAKVRAKLETEAELHNPEVQYNFQYHDKLENDTRVIDYAVPVYRRLGLKHWESYEKMLLMQRLETLSVIPDTLPTLQPRVQVNLRFPFSTGVNKWVEPGEILSSNTTSMVPTIKIQEYENGIDFEKQKYTVVIVNPDEPDVLNDTFKTTLAFGLTNLKIDYNDNVVDPRKYNESQILADYIPPVPEKNVGKQRFSVWVFRQNGDLESPEPVDRENFDIREFVRSHNLDPVGAHVWRSEWDSNVANIREKYGLPEGRVFHRVRRSVV</sequence>
<dbReference type="PANTHER" id="PTHR11362:SF82">
    <property type="entry name" value="PHOSPHATIDYLETHANOLAMINE-BINDING PROTEIN 4"/>
    <property type="match status" value="1"/>
</dbReference>
<comment type="subcellular location">
    <subcellularLocation>
        <location evidence="1">Mitochondrion</location>
    </subcellularLocation>
</comment>
<dbReference type="CDD" id="cd00866">
    <property type="entry name" value="PEBP_euk"/>
    <property type="match status" value="1"/>
</dbReference>
<evidence type="ECO:0000256" key="1">
    <source>
        <dbReference type="ARBA" id="ARBA00004173"/>
    </source>
</evidence>
<protein>
    <recommendedName>
        <fullName evidence="5">Large ribosomal subunit protein mL38</fullName>
    </recommendedName>
</protein>
<organism evidence="6 7">
    <name type="scientific">Kluyveromyces lactis (strain ATCC 8585 / CBS 2359 / DSM 70799 / NBRC 1267 / NRRL Y-1140 / WM37)</name>
    <name type="common">Yeast</name>
    <name type="synonym">Candida sphaerica</name>
    <dbReference type="NCBI Taxonomy" id="284590"/>
    <lineage>
        <taxon>Eukaryota</taxon>
        <taxon>Fungi</taxon>
        <taxon>Dikarya</taxon>
        <taxon>Ascomycota</taxon>
        <taxon>Saccharomycotina</taxon>
        <taxon>Saccharomycetes</taxon>
        <taxon>Saccharomycetales</taxon>
        <taxon>Saccharomycetaceae</taxon>
        <taxon>Kluyveromyces</taxon>
    </lineage>
</organism>
<dbReference type="Pfam" id="PF01161">
    <property type="entry name" value="PBP"/>
    <property type="match status" value="1"/>
</dbReference>
<dbReference type="AlphaFoldDB" id="Q6CQZ3"/>